<evidence type="ECO:0000313" key="1">
    <source>
        <dbReference type="EMBL" id="PWI26466.1"/>
    </source>
</evidence>
<dbReference type="EMBL" id="QFVR01000003">
    <property type="protein sequence ID" value="PWI26466.1"/>
    <property type="molecule type" value="Genomic_DNA"/>
</dbReference>
<comment type="caution">
    <text evidence="1">The sequence shown here is derived from an EMBL/GenBank/DDBJ whole genome shotgun (WGS) entry which is preliminary data.</text>
</comment>
<accession>A0A2U3APN0</accession>
<keyword evidence="1" id="KW-0862">Zinc</keyword>
<dbReference type="Proteomes" id="UP000245938">
    <property type="component" value="Unassembled WGS sequence"/>
</dbReference>
<evidence type="ECO:0000313" key="2">
    <source>
        <dbReference type="Proteomes" id="UP000245938"/>
    </source>
</evidence>
<dbReference type="GO" id="GO:0008270">
    <property type="term" value="F:zinc ion binding"/>
    <property type="evidence" value="ECO:0007669"/>
    <property type="project" value="UniProtKB-KW"/>
</dbReference>
<name>A0A2U3APN0_9BACL</name>
<dbReference type="OrthoDB" id="2454446at2"/>
<dbReference type="AlphaFoldDB" id="A0A2U3APN0"/>
<keyword evidence="1" id="KW-0479">Metal-binding</keyword>
<keyword evidence="1" id="KW-0863">Zinc-finger</keyword>
<protein>
    <submittedName>
        <fullName evidence="1">Zinc-finger domain-containing protein</fullName>
    </submittedName>
</protein>
<dbReference type="RefSeq" id="WP_109305070.1">
    <property type="nucleotide sequence ID" value="NZ_BJUF01000003.1"/>
</dbReference>
<reference evidence="1 2" key="1">
    <citation type="submission" date="2018-05" db="EMBL/GenBank/DDBJ databases">
        <title>Kurthia sibirica genome sequence.</title>
        <authorList>
            <person name="Maclea K.S."/>
            <person name="Goen A.E."/>
        </authorList>
    </citation>
    <scope>NUCLEOTIDE SEQUENCE [LARGE SCALE GENOMIC DNA]</scope>
    <source>
        <strain evidence="1 2">ATCC 49154</strain>
    </source>
</reference>
<organism evidence="1 2">
    <name type="scientific">Kurthia sibirica</name>
    <dbReference type="NCBI Taxonomy" id="202750"/>
    <lineage>
        <taxon>Bacteria</taxon>
        <taxon>Bacillati</taxon>
        <taxon>Bacillota</taxon>
        <taxon>Bacilli</taxon>
        <taxon>Bacillales</taxon>
        <taxon>Caryophanaceae</taxon>
        <taxon>Kurthia</taxon>
    </lineage>
</organism>
<gene>
    <name evidence="1" type="ORF">DEX24_03805</name>
</gene>
<keyword evidence="2" id="KW-1185">Reference proteome</keyword>
<dbReference type="InterPro" id="IPR019718">
    <property type="entry name" value="DUF2602"/>
</dbReference>
<sequence length="66" mass="7635">MLDFTTIVQDIDDLTEQFCEGCFVKKQLRKDQGKANAHRFCIETCTVGEQLQFLGQELLKTHTKNK</sequence>
<proteinExistence type="predicted"/>
<dbReference type="Pfam" id="PF10782">
    <property type="entry name" value="zf-C2HCIx2C"/>
    <property type="match status" value="1"/>
</dbReference>